<dbReference type="PROSITE" id="PS50012">
    <property type="entry name" value="RCC1_3"/>
    <property type="match status" value="2"/>
</dbReference>
<dbReference type="GeneID" id="92039561"/>
<reference evidence="4 5" key="1">
    <citation type="submission" date="2023-01" db="EMBL/GenBank/DDBJ databases">
        <title>Analysis of 21 Apiospora genomes using comparative genomics revels a genus with tremendous synthesis potential of carbohydrate active enzymes and secondary metabolites.</title>
        <authorList>
            <person name="Sorensen T."/>
        </authorList>
    </citation>
    <scope>NUCLEOTIDE SEQUENCE [LARGE SCALE GENOMIC DNA]</scope>
    <source>
        <strain evidence="4 5">CBS 114990</strain>
    </source>
</reference>
<evidence type="ECO:0000256" key="1">
    <source>
        <dbReference type="PROSITE-ProRule" id="PRU00235"/>
    </source>
</evidence>
<feature type="repeat" description="RCC1" evidence="1">
    <location>
        <begin position="340"/>
        <end position="401"/>
    </location>
</feature>
<feature type="repeat" description="RCC1" evidence="1">
    <location>
        <begin position="276"/>
        <end position="339"/>
    </location>
</feature>
<gene>
    <name evidence="4" type="ORF">PG997_002186</name>
</gene>
<evidence type="ECO:0000256" key="3">
    <source>
        <dbReference type="SAM" id="Phobius"/>
    </source>
</evidence>
<accession>A0ABR1X8P0</accession>
<dbReference type="InterPro" id="IPR000408">
    <property type="entry name" value="Reg_chr_condens"/>
</dbReference>
<protein>
    <recommendedName>
        <fullName evidence="6">Mitochondrial protein Fmp25</fullName>
    </recommendedName>
</protein>
<sequence>MSAFKVAMRGTPLACRALRPTTTPVRLQSLRYASSQGGGKKQGGGAGKFLGGMAAALLGAGAFVAFWPATQKEVAKPAQARIEYEKARPRPESKEDNRDLISSQHLQVKKSWEDPGVYAWGSNEGRVAAPDLTDSAIKTPRRIKYFDGQLLRDIKLDREFGAAITEKGDLVQWGTAFSKEDPQPKPTLKGKDLTKLAISRDRILALGKNGTVYSIPVSGSDQASAAKTESSSWTSFWSSPSSASYRKIQIPSLGWGEGIADIASGLEHALILTTKGRVFSAASSTSDYPSKGQLGIPGLTWTTRPQGPYDAPHEISTLKGFNIIQVAAGDFHSLALEKAGRVFVFGDNTSGQLGFEAEREIPYVDGPIPLPFSKIYAGTAQVPRVTSIGAGGNNSFFTVEATKVASQSGQSDTSVALAPARDLGRVTADTWATGAGIYGSLGNGKWTHVTLGPTKIKPLSGLYEWDEHTKSIVPIRLARLSIGTTHAAAVMANETSVGATTTSSENDINWGADVLFWGGNEHYQLGTGKRNNVNTPMYIGPLDGGLGMNSRAVRVRSTGCRSHREPRHDLDPTARAERLAWNRGSSADASSLLFTLEHETDSEK</sequence>
<dbReference type="Gene3D" id="2.130.10.30">
    <property type="entry name" value="Regulator of chromosome condensation 1/beta-lactamase-inhibitor protein II"/>
    <property type="match status" value="2"/>
</dbReference>
<dbReference type="EMBL" id="JAQQWN010000003">
    <property type="protein sequence ID" value="KAK8091825.1"/>
    <property type="molecule type" value="Genomic_DNA"/>
</dbReference>
<comment type="caution">
    <text evidence="4">The sequence shown here is derived from an EMBL/GenBank/DDBJ whole genome shotgun (WGS) entry which is preliminary data.</text>
</comment>
<feature type="region of interest" description="Disordered" evidence="2">
    <location>
        <begin position="80"/>
        <end position="106"/>
    </location>
</feature>
<keyword evidence="5" id="KW-1185">Reference proteome</keyword>
<dbReference type="InterPro" id="IPR053245">
    <property type="entry name" value="MitoProcess-Associated"/>
</dbReference>
<dbReference type="InterPro" id="IPR009091">
    <property type="entry name" value="RCC1/BLIP-II"/>
</dbReference>
<dbReference type="PROSITE" id="PS00626">
    <property type="entry name" value="RCC1_2"/>
    <property type="match status" value="1"/>
</dbReference>
<evidence type="ECO:0008006" key="6">
    <source>
        <dbReference type="Google" id="ProtNLM"/>
    </source>
</evidence>
<keyword evidence="3" id="KW-0812">Transmembrane</keyword>
<dbReference type="Pfam" id="PF13540">
    <property type="entry name" value="RCC1_2"/>
    <property type="match status" value="1"/>
</dbReference>
<dbReference type="Proteomes" id="UP001433268">
    <property type="component" value="Unassembled WGS sequence"/>
</dbReference>
<dbReference type="Pfam" id="PF00415">
    <property type="entry name" value="RCC1"/>
    <property type="match status" value="1"/>
</dbReference>
<dbReference type="PANTHER" id="PTHR47563:SF1">
    <property type="entry name" value="PROTEIN FMP25, MITOCHONDRIAL"/>
    <property type="match status" value="1"/>
</dbReference>
<name>A0ABR1X8P0_9PEZI</name>
<evidence type="ECO:0000313" key="5">
    <source>
        <dbReference type="Proteomes" id="UP001433268"/>
    </source>
</evidence>
<evidence type="ECO:0000313" key="4">
    <source>
        <dbReference type="EMBL" id="KAK8091825.1"/>
    </source>
</evidence>
<evidence type="ECO:0000256" key="2">
    <source>
        <dbReference type="SAM" id="MobiDB-lite"/>
    </source>
</evidence>
<feature type="compositionally biased region" description="Basic and acidic residues" evidence="2">
    <location>
        <begin position="82"/>
        <end position="99"/>
    </location>
</feature>
<proteinExistence type="predicted"/>
<organism evidence="4 5">
    <name type="scientific">Apiospora hydei</name>
    <dbReference type="NCBI Taxonomy" id="1337664"/>
    <lineage>
        <taxon>Eukaryota</taxon>
        <taxon>Fungi</taxon>
        <taxon>Dikarya</taxon>
        <taxon>Ascomycota</taxon>
        <taxon>Pezizomycotina</taxon>
        <taxon>Sordariomycetes</taxon>
        <taxon>Xylariomycetidae</taxon>
        <taxon>Amphisphaeriales</taxon>
        <taxon>Apiosporaceae</taxon>
        <taxon>Apiospora</taxon>
    </lineage>
</organism>
<feature type="transmembrane region" description="Helical" evidence="3">
    <location>
        <begin position="49"/>
        <end position="69"/>
    </location>
</feature>
<dbReference type="SUPFAM" id="SSF50985">
    <property type="entry name" value="RCC1/BLIP-II"/>
    <property type="match status" value="1"/>
</dbReference>
<dbReference type="PANTHER" id="PTHR47563">
    <property type="entry name" value="PROTEIN FMP25, MITOCHONDRIAL"/>
    <property type="match status" value="1"/>
</dbReference>
<dbReference type="RefSeq" id="XP_066673797.1">
    <property type="nucleotide sequence ID" value="XM_066806501.1"/>
</dbReference>
<keyword evidence="3" id="KW-1133">Transmembrane helix</keyword>
<keyword evidence="3" id="KW-0472">Membrane</keyword>